<proteinExistence type="predicted"/>
<accession>A0A212EXT4</accession>
<dbReference type="EMBL" id="AGBW02011687">
    <property type="protein sequence ID" value="OWR46303.1"/>
    <property type="molecule type" value="Genomic_DNA"/>
</dbReference>
<name>A0A212EXT4_DANPL</name>
<evidence type="ECO:0000313" key="1">
    <source>
        <dbReference type="EMBL" id="OWR46303.1"/>
    </source>
</evidence>
<dbReference type="AlphaFoldDB" id="A0A212EXT4"/>
<comment type="caution">
    <text evidence="1">The sequence shown here is derived from an EMBL/GenBank/DDBJ whole genome shotgun (WGS) entry which is preliminary data.</text>
</comment>
<sequence length="51" mass="6141">MFRKVRPSRIVTRRANELLCARANGLEWLDQNEVEGADDFELKIKWTCWFQ</sequence>
<reference evidence="1 2" key="1">
    <citation type="journal article" date="2011" name="Cell">
        <title>The monarch butterfly genome yields insights into long-distance migration.</title>
        <authorList>
            <person name="Zhan S."/>
            <person name="Merlin C."/>
            <person name="Boore J.L."/>
            <person name="Reppert S.M."/>
        </authorList>
    </citation>
    <scope>NUCLEOTIDE SEQUENCE [LARGE SCALE GENOMIC DNA]</scope>
    <source>
        <strain evidence="1">F-2</strain>
    </source>
</reference>
<protein>
    <submittedName>
        <fullName evidence="1">Uncharacterized protein</fullName>
    </submittedName>
</protein>
<dbReference type="KEGG" id="dpl:KGM_202479"/>
<dbReference type="Proteomes" id="UP000007151">
    <property type="component" value="Unassembled WGS sequence"/>
</dbReference>
<keyword evidence="2" id="KW-1185">Reference proteome</keyword>
<gene>
    <name evidence="1" type="ORF">KGM_202479</name>
</gene>
<evidence type="ECO:0000313" key="2">
    <source>
        <dbReference type="Proteomes" id="UP000007151"/>
    </source>
</evidence>
<dbReference type="InParanoid" id="A0A212EXT4"/>
<organism evidence="1 2">
    <name type="scientific">Danaus plexippus plexippus</name>
    <dbReference type="NCBI Taxonomy" id="278856"/>
    <lineage>
        <taxon>Eukaryota</taxon>
        <taxon>Metazoa</taxon>
        <taxon>Ecdysozoa</taxon>
        <taxon>Arthropoda</taxon>
        <taxon>Hexapoda</taxon>
        <taxon>Insecta</taxon>
        <taxon>Pterygota</taxon>
        <taxon>Neoptera</taxon>
        <taxon>Endopterygota</taxon>
        <taxon>Lepidoptera</taxon>
        <taxon>Glossata</taxon>
        <taxon>Ditrysia</taxon>
        <taxon>Papilionoidea</taxon>
        <taxon>Nymphalidae</taxon>
        <taxon>Danainae</taxon>
        <taxon>Danaini</taxon>
        <taxon>Danaina</taxon>
        <taxon>Danaus</taxon>
        <taxon>Danaus</taxon>
    </lineage>
</organism>